<evidence type="ECO:0000256" key="1">
    <source>
        <dbReference type="SAM" id="MobiDB-lite"/>
    </source>
</evidence>
<organism evidence="2 3">
    <name type="scientific">Oryza sativa subsp. japonica</name>
    <name type="common">Rice</name>
    <dbReference type="NCBI Taxonomy" id="39947"/>
    <lineage>
        <taxon>Eukaryota</taxon>
        <taxon>Viridiplantae</taxon>
        <taxon>Streptophyta</taxon>
        <taxon>Embryophyta</taxon>
        <taxon>Tracheophyta</taxon>
        <taxon>Spermatophyta</taxon>
        <taxon>Magnoliopsida</taxon>
        <taxon>Liliopsida</taxon>
        <taxon>Poales</taxon>
        <taxon>Poaceae</taxon>
        <taxon>BOP clade</taxon>
        <taxon>Oryzoideae</taxon>
        <taxon>Oryzeae</taxon>
        <taxon>Oryzinae</taxon>
        <taxon>Oryza</taxon>
        <taxon>Oryza sativa</taxon>
    </lineage>
</organism>
<gene>
    <name evidence="2" type="primary">P0663F07.20</name>
</gene>
<proteinExistence type="predicted"/>
<feature type="compositionally biased region" description="Low complexity" evidence="1">
    <location>
        <begin position="63"/>
        <end position="72"/>
    </location>
</feature>
<accession>Q6EPP1</accession>
<protein>
    <recommendedName>
        <fullName evidence="4">DDE Tnp4 domain-containing protein</fullName>
    </recommendedName>
</protein>
<name>Q6EPP1_ORYSJ</name>
<sequence>MAAGGGHEGAAAARTHADGAGGGGEDGSTHGAAARTHADRGGGGEDGGTHAAAGSRPRPPSAPSALVLLDAPPHLRLQREGGRPPARRRRRVRALKARWACLQKRTEVKLQDLPVVLGTCCVLHNICETRGEELEP</sequence>
<feature type="region of interest" description="Disordered" evidence="1">
    <location>
        <begin position="1"/>
        <end position="90"/>
    </location>
</feature>
<dbReference type="Proteomes" id="UP000000763">
    <property type="component" value="Chromosome 2"/>
</dbReference>
<reference evidence="3" key="2">
    <citation type="journal article" date="2008" name="Nucleic Acids Res.">
        <title>The rice annotation project database (RAP-DB): 2008 update.</title>
        <authorList>
            <consortium name="The rice annotation project (RAP)"/>
        </authorList>
    </citation>
    <scope>GENOME REANNOTATION</scope>
    <source>
        <strain evidence="3">cv. Nipponbare</strain>
    </source>
</reference>
<dbReference type="EMBL" id="AP005823">
    <property type="protein sequence ID" value="BAD29379.1"/>
    <property type="molecule type" value="Genomic_DNA"/>
</dbReference>
<dbReference type="AlphaFoldDB" id="Q6EPP1"/>
<reference evidence="3" key="1">
    <citation type="journal article" date="2005" name="Nature">
        <title>The map-based sequence of the rice genome.</title>
        <authorList>
            <consortium name="International rice genome sequencing project (IRGSP)"/>
            <person name="Matsumoto T."/>
            <person name="Wu J."/>
            <person name="Kanamori H."/>
            <person name="Katayose Y."/>
            <person name="Fujisawa M."/>
            <person name="Namiki N."/>
            <person name="Mizuno H."/>
            <person name="Yamamoto K."/>
            <person name="Antonio B.A."/>
            <person name="Baba T."/>
            <person name="Sakata K."/>
            <person name="Nagamura Y."/>
            <person name="Aoki H."/>
            <person name="Arikawa K."/>
            <person name="Arita K."/>
            <person name="Bito T."/>
            <person name="Chiden Y."/>
            <person name="Fujitsuka N."/>
            <person name="Fukunaka R."/>
            <person name="Hamada M."/>
            <person name="Harada C."/>
            <person name="Hayashi A."/>
            <person name="Hijishita S."/>
            <person name="Honda M."/>
            <person name="Hosokawa S."/>
            <person name="Ichikawa Y."/>
            <person name="Idonuma A."/>
            <person name="Iijima M."/>
            <person name="Ikeda M."/>
            <person name="Ikeno M."/>
            <person name="Ito K."/>
            <person name="Ito S."/>
            <person name="Ito T."/>
            <person name="Ito Y."/>
            <person name="Ito Y."/>
            <person name="Iwabuchi A."/>
            <person name="Kamiya K."/>
            <person name="Karasawa W."/>
            <person name="Kurita K."/>
            <person name="Katagiri S."/>
            <person name="Kikuta A."/>
            <person name="Kobayashi H."/>
            <person name="Kobayashi N."/>
            <person name="Machita K."/>
            <person name="Maehara T."/>
            <person name="Masukawa M."/>
            <person name="Mizubayashi T."/>
            <person name="Mukai Y."/>
            <person name="Nagasaki H."/>
            <person name="Nagata Y."/>
            <person name="Naito S."/>
            <person name="Nakashima M."/>
            <person name="Nakama Y."/>
            <person name="Nakamichi Y."/>
            <person name="Nakamura M."/>
            <person name="Meguro A."/>
            <person name="Negishi M."/>
            <person name="Ohta I."/>
            <person name="Ohta T."/>
            <person name="Okamoto M."/>
            <person name="Ono N."/>
            <person name="Saji S."/>
            <person name="Sakaguchi M."/>
            <person name="Sakai K."/>
            <person name="Shibata M."/>
            <person name="Shimokawa T."/>
            <person name="Song J."/>
            <person name="Takazaki Y."/>
            <person name="Terasawa K."/>
            <person name="Tsugane M."/>
            <person name="Tsuji K."/>
            <person name="Ueda S."/>
            <person name="Waki K."/>
            <person name="Yamagata H."/>
            <person name="Yamamoto M."/>
            <person name="Yamamoto S."/>
            <person name="Yamane H."/>
            <person name="Yoshiki S."/>
            <person name="Yoshihara R."/>
            <person name="Yukawa K."/>
            <person name="Zhong H."/>
            <person name="Yano M."/>
            <person name="Yuan Q."/>
            <person name="Ouyang S."/>
            <person name="Liu J."/>
            <person name="Jones K.M."/>
            <person name="Gansberger K."/>
            <person name="Moffat K."/>
            <person name="Hill J."/>
            <person name="Bera J."/>
            <person name="Fadrosh D."/>
            <person name="Jin S."/>
            <person name="Johri S."/>
            <person name="Kim M."/>
            <person name="Overton L."/>
            <person name="Reardon M."/>
            <person name="Tsitrin T."/>
            <person name="Vuong H."/>
            <person name="Weaver B."/>
            <person name="Ciecko A."/>
            <person name="Tallon L."/>
            <person name="Jackson J."/>
            <person name="Pai G."/>
            <person name="Aken S.V."/>
            <person name="Utterback T."/>
            <person name="Reidmuller S."/>
            <person name="Feldblyum T."/>
            <person name="Hsiao J."/>
            <person name="Zismann V."/>
            <person name="Iobst S."/>
            <person name="de Vazeille A.R."/>
            <person name="Buell C.R."/>
            <person name="Ying K."/>
            <person name="Li Y."/>
            <person name="Lu T."/>
            <person name="Huang Y."/>
            <person name="Zhao Q."/>
            <person name="Feng Q."/>
            <person name="Zhang L."/>
            <person name="Zhu J."/>
            <person name="Weng Q."/>
            <person name="Mu J."/>
            <person name="Lu Y."/>
            <person name="Fan D."/>
            <person name="Liu Y."/>
            <person name="Guan J."/>
            <person name="Zhang Y."/>
            <person name="Yu S."/>
            <person name="Liu X."/>
            <person name="Zhang Y."/>
            <person name="Hong G."/>
            <person name="Han B."/>
            <person name="Choisne N."/>
            <person name="Demange N."/>
            <person name="Orjeda G."/>
            <person name="Samain S."/>
            <person name="Cattolico L."/>
            <person name="Pelletier E."/>
            <person name="Couloux A."/>
            <person name="Segurens B."/>
            <person name="Wincker P."/>
            <person name="D'Hont A."/>
            <person name="Scarpelli C."/>
            <person name="Weissenbach J."/>
            <person name="Salanoubat M."/>
            <person name="Quetier F."/>
            <person name="Yu Y."/>
            <person name="Kim H.R."/>
            <person name="Rambo T."/>
            <person name="Currie J."/>
            <person name="Collura K."/>
            <person name="Luo M."/>
            <person name="Yang T."/>
            <person name="Ammiraju J.S.S."/>
            <person name="Engler F."/>
            <person name="Soderlund C."/>
            <person name="Wing R.A."/>
            <person name="Palmer L.E."/>
            <person name="de la Bastide M."/>
            <person name="Spiegel L."/>
            <person name="Nascimento L."/>
            <person name="Zutavern T."/>
            <person name="O'Shaughnessy A."/>
            <person name="Dike S."/>
            <person name="Dedhia N."/>
            <person name="Preston R."/>
            <person name="Balija V."/>
            <person name="McCombie W.R."/>
            <person name="Chow T."/>
            <person name="Chen H."/>
            <person name="Chung M."/>
            <person name="Chen C."/>
            <person name="Shaw J."/>
            <person name="Wu H."/>
            <person name="Hsiao K."/>
            <person name="Chao Y."/>
            <person name="Chu M."/>
            <person name="Cheng C."/>
            <person name="Hour A."/>
            <person name="Lee P."/>
            <person name="Lin S."/>
            <person name="Lin Y."/>
            <person name="Liou J."/>
            <person name="Liu S."/>
            <person name="Hsing Y."/>
            <person name="Raghuvanshi S."/>
            <person name="Mohanty A."/>
            <person name="Bharti A.K."/>
            <person name="Gaur A."/>
            <person name="Gupta V."/>
            <person name="Kumar D."/>
            <person name="Ravi V."/>
            <person name="Vij S."/>
            <person name="Kapur A."/>
            <person name="Khurana P."/>
            <person name="Khurana P."/>
            <person name="Khurana J.P."/>
            <person name="Tyagi A.K."/>
            <person name="Gaikwad K."/>
            <person name="Singh A."/>
            <person name="Dalal V."/>
            <person name="Srivastava S."/>
            <person name="Dixit A."/>
            <person name="Pal A.K."/>
            <person name="Ghazi I.A."/>
            <person name="Yadav M."/>
            <person name="Pandit A."/>
            <person name="Bhargava A."/>
            <person name="Sureshbabu K."/>
            <person name="Batra K."/>
            <person name="Sharma T.R."/>
            <person name="Mohapatra T."/>
            <person name="Singh N.K."/>
            <person name="Messing J."/>
            <person name="Nelson A.B."/>
            <person name="Fuks G."/>
            <person name="Kavchok S."/>
            <person name="Keizer G."/>
            <person name="Linton E."/>
            <person name="Llaca V."/>
            <person name="Song R."/>
            <person name="Tanyolac B."/>
            <person name="Young S."/>
            <person name="Ho-Il K."/>
            <person name="Hahn J.H."/>
            <person name="Sangsakoo G."/>
            <person name="Vanavichit A."/>
            <person name="de Mattos Luiz.A.T."/>
            <person name="Zimmer P.D."/>
            <person name="Malone G."/>
            <person name="Dellagostin O."/>
            <person name="de Oliveira A.C."/>
            <person name="Bevan M."/>
            <person name="Bancroft I."/>
            <person name="Minx P."/>
            <person name="Cordum H."/>
            <person name="Wilson R."/>
            <person name="Cheng Z."/>
            <person name="Jin W."/>
            <person name="Jiang J."/>
            <person name="Leong S.A."/>
            <person name="Iwama H."/>
            <person name="Gojobori T."/>
            <person name="Itoh T."/>
            <person name="Niimura Y."/>
            <person name="Fujii Y."/>
            <person name="Habara T."/>
            <person name="Sakai H."/>
            <person name="Sato Y."/>
            <person name="Wilson G."/>
            <person name="Kumar K."/>
            <person name="McCouch S."/>
            <person name="Juretic N."/>
            <person name="Hoen D."/>
            <person name="Wright S."/>
            <person name="Bruskiewich R."/>
            <person name="Bureau T."/>
            <person name="Miyao A."/>
            <person name="Hirochika H."/>
            <person name="Nishikawa T."/>
            <person name="Kadowaki K."/>
            <person name="Sugiura M."/>
            <person name="Burr B."/>
            <person name="Sasaki T."/>
        </authorList>
    </citation>
    <scope>NUCLEOTIDE SEQUENCE [LARGE SCALE GENOMIC DNA]</scope>
    <source>
        <strain evidence="3">cv. Nipponbare</strain>
    </source>
</reference>
<evidence type="ECO:0008006" key="4">
    <source>
        <dbReference type="Google" id="ProtNLM"/>
    </source>
</evidence>
<evidence type="ECO:0000313" key="3">
    <source>
        <dbReference type="Proteomes" id="UP000000763"/>
    </source>
</evidence>
<evidence type="ECO:0000313" key="2">
    <source>
        <dbReference type="EMBL" id="BAD29379.1"/>
    </source>
</evidence>